<dbReference type="EMBL" id="CP066294">
    <property type="protein sequence ID" value="QQL47043.1"/>
    <property type="molecule type" value="Genomic_DNA"/>
</dbReference>
<feature type="domain" description="IrrE N-terminal-like" evidence="1">
    <location>
        <begin position="56"/>
        <end position="178"/>
    </location>
</feature>
<dbReference type="Proteomes" id="UP000595884">
    <property type="component" value="Chromosome"/>
</dbReference>
<dbReference type="AlphaFoldDB" id="A0AAX1K1V1"/>
<dbReference type="PANTHER" id="PTHR43236:SF2">
    <property type="entry name" value="BLL0069 PROTEIN"/>
    <property type="match status" value="1"/>
</dbReference>
<protein>
    <submittedName>
        <fullName evidence="2">ImmA/IrrE family metallo-endopeptidase</fullName>
    </submittedName>
</protein>
<dbReference type="RefSeq" id="WP_002279192.1">
    <property type="nucleotide sequence ID" value="NZ_CBCRTG010000004.1"/>
</dbReference>
<dbReference type="Gene3D" id="1.10.10.2910">
    <property type="match status" value="1"/>
</dbReference>
<proteinExistence type="predicted"/>
<reference evidence="3" key="1">
    <citation type="submission" date="2020-12" db="EMBL/GenBank/DDBJ databases">
        <authorList>
            <person name="Wen Z.T."/>
        </authorList>
    </citation>
    <scope>NUCLEOTIDE SEQUENCE [LARGE SCALE GENOMIC DNA]</scope>
    <source>
        <strain evidence="3">27-3</strain>
    </source>
</reference>
<dbReference type="InterPro" id="IPR052345">
    <property type="entry name" value="Rad_response_metalloprotease"/>
</dbReference>
<evidence type="ECO:0000259" key="1">
    <source>
        <dbReference type="Pfam" id="PF06114"/>
    </source>
</evidence>
<gene>
    <name evidence="2" type="ORF">IGS65_008325</name>
</gene>
<dbReference type="PANTHER" id="PTHR43236">
    <property type="entry name" value="ANTITOXIN HIGA1"/>
    <property type="match status" value="1"/>
</dbReference>
<evidence type="ECO:0000313" key="2">
    <source>
        <dbReference type="EMBL" id="QQL47043.1"/>
    </source>
</evidence>
<organism evidence="2 3">
    <name type="scientific">Streptococcus mutans</name>
    <dbReference type="NCBI Taxonomy" id="1309"/>
    <lineage>
        <taxon>Bacteria</taxon>
        <taxon>Bacillati</taxon>
        <taxon>Bacillota</taxon>
        <taxon>Bacilli</taxon>
        <taxon>Lactobacillales</taxon>
        <taxon>Streptococcaceae</taxon>
        <taxon>Streptococcus</taxon>
    </lineage>
</organism>
<dbReference type="Pfam" id="PF06114">
    <property type="entry name" value="Peptidase_M78"/>
    <property type="match status" value="1"/>
</dbReference>
<dbReference type="InterPro" id="IPR010359">
    <property type="entry name" value="IrrE_HExxH"/>
</dbReference>
<evidence type="ECO:0000313" key="3">
    <source>
        <dbReference type="Proteomes" id="UP000595884"/>
    </source>
</evidence>
<sequence length="187" mass="21594">MKYGDIYNPKFLDKFGNYKTKISNILLGMKQEIDVQAVANACNISVKFDIVEHSGWSINNNNTNREIIVNQFEPEYRQRFTIAHEIGHIILGHKGISYRSDDLTKYKDTIARMNEVAANNFAAELIMPEKLVREVLKDSIEELGYSIDQDFDEHDIEELIGSSAKKINVSKQAFDYRIRNLQVFVDE</sequence>
<name>A0AAX1K1V1_STRMG</name>
<accession>A0AAX1K1V1</accession>